<evidence type="ECO:0000313" key="2">
    <source>
        <dbReference type="Proteomes" id="UP000002704"/>
    </source>
</evidence>
<name>Q3KDX6_PSEPF</name>
<reference evidence="1 2" key="1">
    <citation type="journal article" date="2009" name="Genome Biol.">
        <title>Genomic and genetic analyses of diversity and plant interactions of Pseudomonas fluorescens.</title>
        <authorList>
            <person name="Silby M.W."/>
            <person name="Cerdeno-Tarraga A.M."/>
            <person name="Vernikos G.S."/>
            <person name="Giddens S.R."/>
            <person name="Jackson R.W."/>
            <person name="Preston G.M."/>
            <person name="Zhang X.X."/>
            <person name="Moon C.D."/>
            <person name="Gehrig S.M."/>
            <person name="Godfrey S.A."/>
            <person name="Knight C.G."/>
            <person name="Malone J.G."/>
            <person name="Robinson Z."/>
            <person name="Spiers A.J."/>
            <person name="Harris S."/>
            <person name="Challis G.L."/>
            <person name="Yaxley A.M."/>
            <person name="Harris D."/>
            <person name="Seeger K."/>
            <person name="Murphy L."/>
            <person name="Rutter S."/>
            <person name="Squares R."/>
            <person name="Quail M.A."/>
            <person name="Saunders E."/>
            <person name="Mavromatis K."/>
            <person name="Brettin T.S."/>
            <person name="Bentley S.D."/>
            <person name="Hothersall J."/>
            <person name="Stephens E."/>
            <person name="Thomas C.M."/>
            <person name="Parkhill J."/>
            <person name="Levy S.B."/>
            <person name="Rainey P.B."/>
            <person name="Thomson N.R."/>
        </authorList>
    </citation>
    <scope>NUCLEOTIDE SEQUENCE [LARGE SCALE GENOMIC DNA]</scope>
    <source>
        <strain evidence="1 2">Pf0-1</strain>
    </source>
</reference>
<protein>
    <submittedName>
        <fullName evidence="1">Uncharacterized protein</fullName>
    </submittedName>
</protein>
<accession>Q3KDX6</accession>
<proteinExistence type="predicted"/>
<dbReference type="EMBL" id="CP000094">
    <property type="protein sequence ID" value="ABA74030.1"/>
    <property type="molecule type" value="Genomic_DNA"/>
</dbReference>
<sequence length="135" mass="14834">MSKLGCRCGHVIVDQTDSLPYKASLLRDEVEDAFWEEVNQELKPLMTAAESGDKAVIDGAFGEFAPWVNATDELISRLSSLHIHRTLDVYECTNCGRLWVQKGAGNQFVSYVPEEGGYQAILSATSGDSESLDCE</sequence>
<dbReference type="HOGENOM" id="CLU_1957314_0_0_6"/>
<dbReference type="RefSeq" id="WP_011333714.1">
    <property type="nucleotide sequence ID" value="NC_007492.2"/>
</dbReference>
<organism evidence="1 2">
    <name type="scientific">Pseudomonas fluorescens (strain Pf0-1)</name>
    <dbReference type="NCBI Taxonomy" id="205922"/>
    <lineage>
        <taxon>Bacteria</taxon>
        <taxon>Pseudomonadati</taxon>
        <taxon>Pseudomonadota</taxon>
        <taxon>Gammaproteobacteria</taxon>
        <taxon>Pseudomonadales</taxon>
        <taxon>Pseudomonadaceae</taxon>
        <taxon>Pseudomonas</taxon>
    </lineage>
</organism>
<dbReference type="AlphaFoldDB" id="Q3KDX6"/>
<evidence type="ECO:0000313" key="1">
    <source>
        <dbReference type="EMBL" id="ABA74030.1"/>
    </source>
</evidence>
<dbReference type="eggNOG" id="ENOG5033M41">
    <property type="taxonomic scope" value="Bacteria"/>
</dbReference>
<gene>
    <name evidence="1" type="ordered locus">Pfl01_2287</name>
</gene>
<dbReference type="KEGG" id="pfo:Pfl01_2287"/>
<dbReference type="Proteomes" id="UP000002704">
    <property type="component" value="Chromosome"/>
</dbReference>